<feature type="region of interest" description="Disordered" evidence="2">
    <location>
        <begin position="298"/>
        <end position="317"/>
    </location>
</feature>
<dbReference type="AlphaFoldDB" id="A0AA88YAQ2"/>
<dbReference type="GO" id="GO:0003723">
    <property type="term" value="F:RNA binding"/>
    <property type="evidence" value="ECO:0007669"/>
    <property type="project" value="UniProtKB-KW"/>
</dbReference>
<protein>
    <submittedName>
        <fullName evidence="3">Uncharacterized protein</fullName>
    </submittedName>
</protein>
<feature type="region of interest" description="Disordered" evidence="2">
    <location>
        <begin position="83"/>
        <end position="195"/>
    </location>
</feature>
<feature type="compositionally biased region" description="Basic and acidic residues" evidence="2">
    <location>
        <begin position="159"/>
        <end position="173"/>
    </location>
</feature>
<feature type="compositionally biased region" description="Basic and acidic residues" evidence="2">
    <location>
        <begin position="181"/>
        <end position="195"/>
    </location>
</feature>
<name>A0AA88YAQ2_PINIB</name>
<feature type="compositionally biased region" description="Basic and acidic residues" evidence="2">
    <location>
        <begin position="32"/>
        <end position="44"/>
    </location>
</feature>
<dbReference type="PANTHER" id="PTHR48029">
    <property type="entry name" value="NUCLEOLAR PROTEIN 8"/>
    <property type="match status" value="1"/>
</dbReference>
<keyword evidence="4" id="KW-1185">Reference proteome</keyword>
<keyword evidence="1" id="KW-0694">RNA-binding</keyword>
<feature type="compositionally biased region" description="Basic and acidic residues" evidence="2">
    <location>
        <begin position="232"/>
        <end position="257"/>
    </location>
</feature>
<accession>A0AA88YAQ2</accession>
<feature type="compositionally biased region" description="Acidic residues" evidence="2">
    <location>
        <begin position="85"/>
        <end position="95"/>
    </location>
</feature>
<organism evidence="3 4">
    <name type="scientific">Pinctada imbricata</name>
    <name type="common">Atlantic pearl-oyster</name>
    <name type="synonym">Pinctada martensii</name>
    <dbReference type="NCBI Taxonomy" id="66713"/>
    <lineage>
        <taxon>Eukaryota</taxon>
        <taxon>Metazoa</taxon>
        <taxon>Spiralia</taxon>
        <taxon>Lophotrochozoa</taxon>
        <taxon>Mollusca</taxon>
        <taxon>Bivalvia</taxon>
        <taxon>Autobranchia</taxon>
        <taxon>Pteriomorphia</taxon>
        <taxon>Pterioida</taxon>
        <taxon>Pterioidea</taxon>
        <taxon>Pteriidae</taxon>
        <taxon>Pinctada</taxon>
    </lineage>
</organism>
<evidence type="ECO:0000256" key="1">
    <source>
        <dbReference type="ARBA" id="ARBA00022884"/>
    </source>
</evidence>
<feature type="compositionally biased region" description="Polar residues" evidence="2">
    <location>
        <begin position="1"/>
        <end position="19"/>
    </location>
</feature>
<evidence type="ECO:0000313" key="4">
    <source>
        <dbReference type="Proteomes" id="UP001186944"/>
    </source>
</evidence>
<feature type="compositionally biased region" description="Polar residues" evidence="2">
    <location>
        <begin position="306"/>
        <end position="317"/>
    </location>
</feature>
<evidence type="ECO:0000256" key="2">
    <source>
        <dbReference type="SAM" id="MobiDB-lite"/>
    </source>
</evidence>
<dbReference type="Proteomes" id="UP001186944">
    <property type="component" value="Unassembled WGS sequence"/>
</dbReference>
<dbReference type="EMBL" id="VSWD01000005">
    <property type="protein sequence ID" value="KAK3101644.1"/>
    <property type="molecule type" value="Genomic_DNA"/>
</dbReference>
<dbReference type="PANTHER" id="PTHR48029:SF1">
    <property type="entry name" value="NUCLEOLAR PROTEIN 8"/>
    <property type="match status" value="1"/>
</dbReference>
<comment type="caution">
    <text evidence="3">The sequence shown here is derived from an EMBL/GenBank/DDBJ whole genome shotgun (WGS) entry which is preliminary data.</text>
</comment>
<feature type="region of interest" description="Disordered" evidence="2">
    <location>
        <begin position="1"/>
        <end position="56"/>
    </location>
</feature>
<evidence type="ECO:0000313" key="3">
    <source>
        <dbReference type="EMBL" id="KAK3101644.1"/>
    </source>
</evidence>
<reference evidence="3" key="1">
    <citation type="submission" date="2019-08" db="EMBL/GenBank/DDBJ databases">
        <title>The improved chromosome-level genome for the pearl oyster Pinctada fucata martensii using PacBio sequencing and Hi-C.</title>
        <authorList>
            <person name="Zheng Z."/>
        </authorList>
    </citation>
    <scope>NUCLEOTIDE SEQUENCE</scope>
    <source>
        <strain evidence="3">ZZ-2019</strain>
        <tissue evidence="3">Adductor muscle</tissue>
    </source>
</reference>
<feature type="region of interest" description="Disordered" evidence="2">
    <location>
        <begin position="232"/>
        <end position="281"/>
    </location>
</feature>
<feature type="compositionally biased region" description="Basic and acidic residues" evidence="2">
    <location>
        <begin position="105"/>
        <end position="115"/>
    </location>
</feature>
<sequence length="317" mass="36204">MKGLKSSASPESNGLSNLSDKGIDHQNFPISPKDEERQKQESNKKRLASLKQKQQEFKVQQDKIKAALANVDRSLAPNKKIVFDTESEDEGEAVIDDQGNIPYNKDTEKISEKSKKPVLFSESSSSDSEDIDSDEERFKIKPEYEGTSGKKLMHLQSKVGKDERFKLDERFLDSDDEEETNDQKGKDSEEGEKLKSLQILQEVVGKPLQIMSKNSTKKKFFRDMSALRYDPSREDHEHFEIKPLKAEVKTPDTMERKKEKKKKDKLSTEEPEVEAEPIPEVSKDRYFEVSTTFTDVFGKKSDDKQPSGTGFSFSSIF</sequence>
<proteinExistence type="predicted"/>
<gene>
    <name evidence="3" type="ORF">FSP39_005142</name>
</gene>